<dbReference type="InterPro" id="IPR007889">
    <property type="entry name" value="HTH_Psq"/>
</dbReference>
<evidence type="ECO:0000256" key="3">
    <source>
        <dbReference type="ARBA" id="ARBA00023242"/>
    </source>
</evidence>
<feature type="domain" description="HTH psq-type" evidence="5">
    <location>
        <begin position="10"/>
        <end position="62"/>
    </location>
</feature>
<evidence type="ECO:0000256" key="4">
    <source>
        <dbReference type="PROSITE-ProRule" id="PRU00320"/>
    </source>
</evidence>
<dbReference type="Gene3D" id="1.10.10.60">
    <property type="entry name" value="Homeodomain-like"/>
    <property type="match status" value="1"/>
</dbReference>
<evidence type="ECO:0000313" key="6">
    <source>
        <dbReference type="EMBL" id="CAG6686039.1"/>
    </source>
</evidence>
<dbReference type="InterPro" id="IPR009057">
    <property type="entry name" value="Homeodomain-like_sf"/>
</dbReference>
<evidence type="ECO:0000259" key="5">
    <source>
        <dbReference type="PROSITE" id="PS50960"/>
    </source>
</evidence>
<dbReference type="AlphaFoldDB" id="A0A8D8TGF6"/>
<comment type="subcellular location">
    <subcellularLocation>
        <location evidence="1 4">Nucleus</location>
    </subcellularLocation>
</comment>
<dbReference type="Pfam" id="PF03221">
    <property type="entry name" value="HTH_Tnp_Tc5"/>
    <property type="match status" value="1"/>
</dbReference>
<feature type="DNA-binding region" description="H-T-H motif" evidence="4">
    <location>
        <begin position="38"/>
        <end position="58"/>
    </location>
</feature>
<dbReference type="GO" id="GO:0003677">
    <property type="term" value="F:DNA binding"/>
    <property type="evidence" value="ECO:0007669"/>
    <property type="project" value="UniProtKB-UniRule"/>
</dbReference>
<name>A0A8D8TGF6_9HEMI</name>
<accession>A0A8D8TGF6</accession>
<sequence>MPSKRSWKRAAKGKKIRQYNQENMEKAINAVRSREMGYMKASSLFGVPRTTLRNLSNPKYGDVHSASSVKVGRPTVLGDQLEEQLVEDCLKMEGDFSDLTRKDLKRMALAMAIKNKLTHPFNDHGAGKKWCKLFLKRHKDRLSARKPTET</sequence>
<dbReference type="InterPro" id="IPR006600">
    <property type="entry name" value="HTH_CenpB_DNA-bd_dom"/>
</dbReference>
<keyword evidence="2 4" id="KW-0238">DNA-binding</keyword>
<keyword evidence="3 4" id="KW-0539">Nucleus</keyword>
<evidence type="ECO:0000256" key="1">
    <source>
        <dbReference type="ARBA" id="ARBA00004123"/>
    </source>
</evidence>
<dbReference type="SUPFAM" id="SSF46689">
    <property type="entry name" value="Homeodomain-like"/>
    <property type="match status" value="1"/>
</dbReference>
<protein>
    <recommendedName>
        <fullName evidence="5">HTH psq-type domain-containing protein</fullName>
    </recommendedName>
</protein>
<dbReference type="PROSITE" id="PS50960">
    <property type="entry name" value="HTH_PSQ"/>
    <property type="match status" value="1"/>
</dbReference>
<evidence type="ECO:0000256" key="2">
    <source>
        <dbReference type="ARBA" id="ARBA00023125"/>
    </source>
</evidence>
<organism evidence="6">
    <name type="scientific">Cacopsylla melanoneura</name>
    <dbReference type="NCBI Taxonomy" id="428564"/>
    <lineage>
        <taxon>Eukaryota</taxon>
        <taxon>Metazoa</taxon>
        <taxon>Ecdysozoa</taxon>
        <taxon>Arthropoda</taxon>
        <taxon>Hexapoda</taxon>
        <taxon>Insecta</taxon>
        <taxon>Pterygota</taxon>
        <taxon>Neoptera</taxon>
        <taxon>Paraneoptera</taxon>
        <taxon>Hemiptera</taxon>
        <taxon>Sternorrhyncha</taxon>
        <taxon>Psylloidea</taxon>
        <taxon>Psyllidae</taxon>
        <taxon>Psyllinae</taxon>
        <taxon>Cacopsylla</taxon>
    </lineage>
</organism>
<dbReference type="GO" id="GO:0005634">
    <property type="term" value="C:nucleus"/>
    <property type="evidence" value="ECO:0007669"/>
    <property type="project" value="UniProtKB-SubCell"/>
</dbReference>
<reference evidence="6" key="1">
    <citation type="submission" date="2021-05" db="EMBL/GenBank/DDBJ databases">
        <authorList>
            <person name="Alioto T."/>
            <person name="Alioto T."/>
            <person name="Gomez Garrido J."/>
        </authorList>
    </citation>
    <scope>NUCLEOTIDE SEQUENCE</scope>
</reference>
<dbReference type="EMBL" id="HBUF01274602">
    <property type="protein sequence ID" value="CAG6686039.1"/>
    <property type="molecule type" value="Transcribed_RNA"/>
</dbReference>
<dbReference type="Pfam" id="PF05225">
    <property type="entry name" value="HTH_psq"/>
    <property type="match status" value="1"/>
</dbReference>
<proteinExistence type="predicted"/>